<evidence type="ECO:0000313" key="2">
    <source>
        <dbReference type="Proteomes" id="UP001164250"/>
    </source>
</evidence>
<name>A0ACC1AXW6_9ROSI</name>
<gene>
    <name evidence="1" type="ORF">Patl1_14066</name>
</gene>
<keyword evidence="2" id="KW-1185">Reference proteome</keyword>
<accession>A0ACC1AXW6</accession>
<protein>
    <submittedName>
        <fullName evidence="1">Uncharacterized protein</fullName>
    </submittedName>
</protein>
<sequence length="414" mass="46071">MKTPANAACASSVTAASNSGEGVVEKKMINSELWHACAGPLVNLPAAGTHVVYFPQGHSEQVAASMKKDVDGQIPNYPNLPSKLLCLLHNVTLHADPETDEVYAQMTLLPVLSNMHCALRVLSNQTKLLEFDKDALLRSDIGLKSNKPQTEFFCKTLTASDTSTHGGFSVPRRAAEKIFPPLDFSMQPPAQELVARDLHDNVWTFRHIYRGQPKRHLLTTGWSLFVSGKRLFAGDSVLFIRDEKQQLLLGIRRANRQPTNLSSSVLSSDSMHIGILAAAAHAAANNSPFTVFYNPRASPSEFVVPLAKYYKAVYSNQISLGMRFRMMFETEESGTRRYMGTITGISDLDPVRWNNSQWRNLQVGWDESTAGERRNRVSIWEIEPVTAPFFLCPPPFFRSKHPRQPGMPGTRCAI</sequence>
<dbReference type="Proteomes" id="UP001164250">
    <property type="component" value="Chromosome 8"/>
</dbReference>
<proteinExistence type="predicted"/>
<evidence type="ECO:0000313" key="1">
    <source>
        <dbReference type="EMBL" id="KAJ0091480.1"/>
    </source>
</evidence>
<reference evidence="2" key="1">
    <citation type="journal article" date="2023" name="G3 (Bethesda)">
        <title>Genome assembly and association tests identify interacting loci associated with vigor, precocity, and sex in interspecific pistachio rootstocks.</title>
        <authorList>
            <person name="Palmer W."/>
            <person name="Jacygrad E."/>
            <person name="Sagayaradj S."/>
            <person name="Cavanaugh K."/>
            <person name="Han R."/>
            <person name="Bertier L."/>
            <person name="Beede B."/>
            <person name="Kafkas S."/>
            <person name="Golino D."/>
            <person name="Preece J."/>
            <person name="Michelmore R."/>
        </authorList>
    </citation>
    <scope>NUCLEOTIDE SEQUENCE [LARGE SCALE GENOMIC DNA]</scope>
</reference>
<dbReference type="EMBL" id="CM047904">
    <property type="protein sequence ID" value="KAJ0091480.1"/>
    <property type="molecule type" value="Genomic_DNA"/>
</dbReference>
<comment type="caution">
    <text evidence="1">The sequence shown here is derived from an EMBL/GenBank/DDBJ whole genome shotgun (WGS) entry which is preliminary data.</text>
</comment>
<organism evidence="1 2">
    <name type="scientific">Pistacia atlantica</name>
    <dbReference type="NCBI Taxonomy" id="434234"/>
    <lineage>
        <taxon>Eukaryota</taxon>
        <taxon>Viridiplantae</taxon>
        <taxon>Streptophyta</taxon>
        <taxon>Embryophyta</taxon>
        <taxon>Tracheophyta</taxon>
        <taxon>Spermatophyta</taxon>
        <taxon>Magnoliopsida</taxon>
        <taxon>eudicotyledons</taxon>
        <taxon>Gunneridae</taxon>
        <taxon>Pentapetalae</taxon>
        <taxon>rosids</taxon>
        <taxon>malvids</taxon>
        <taxon>Sapindales</taxon>
        <taxon>Anacardiaceae</taxon>
        <taxon>Pistacia</taxon>
    </lineage>
</organism>